<dbReference type="Proteomes" id="UP000032180">
    <property type="component" value="Chromosome 3"/>
</dbReference>
<evidence type="ECO:0000256" key="3">
    <source>
        <dbReference type="ARBA" id="ARBA00022670"/>
    </source>
</evidence>
<comment type="similarity">
    <text evidence="2 8">Belongs to the peptidase M16 family.</text>
</comment>
<name>A0A0D9VTR7_9ORYZ</name>
<feature type="region of interest" description="Disordered" evidence="9">
    <location>
        <begin position="1"/>
        <end position="25"/>
    </location>
</feature>
<protein>
    <recommendedName>
        <fullName evidence="16">Peptidase M16 N-terminal domain-containing protein</fullName>
    </recommendedName>
</protein>
<dbReference type="Pfam" id="PF00675">
    <property type="entry name" value="Peptidase_M16"/>
    <property type="match status" value="1"/>
</dbReference>
<evidence type="ECO:0000256" key="7">
    <source>
        <dbReference type="ARBA" id="ARBA00023049"/>
    </source>
</evidence>
<dbReference type="MEROPS" id="M16.008"/>
<feature type="compositionally biased region" description="Basic and acidic residues" evidence="9">
    <location>
        <begin position="102"/>
        <end position="112"/>
    </location>
</feature>
<dbReference type="FunFam" id="3.30.830.10:FF:000003">
    <property type="entry name" value="Insulin-degrading enzyme"/>
    <property type="match status" value="1"/>
</dbReference>
<dbReference type="GO" id="GO:0004222">
    <property type="term" value="F:metalloendopeptidase activity"/>
    <property type="evidence" value="ECO:0007669"/>
    <property type="project" value="InterPro"/>
</dbReference>
<dbReference type="SUPFAM" id="SSF63411">
    <property type="entry name" value="LuxS/MPP-like metallohydrolase"/>
    <property type="match status" value="4"/>
</dbReference>
<comment type="cofactor">
    <cofactor evidence="1">
        <name>Zn(2+)</name>
        <dbReference type="ChEBI" id="CHEBI:29105"/>
    </cofactor>
</comment>
<keyword evidence="7" id="KW-0482">Metalloprotease</keyword>
<keyword evidence="3" id="KW-0645">Protease</keyword>
<feature type="domain" description="Peptidase M16 middle/third" evidence="12">
    <location>
        <begin position="426"/>
        <end position="714"/>
    </location>
</feature>
<evidence type="ECO:0000259" key="10">
    <source>
        <dbReference type="Pfam" id="PF00675"/>
    </source>
</evidence>
<dbReference type="InterPro" id="IPR001431">
    <property type="entry name" value="Pept_M16_Zn_BS"/>
</dbReference>
<proteinExistence type="inferred from homology"/>
<reference evidence="15" key="2">
    <citation type="submission" date="2013-12" db="EMBL/GenBank/DDBJ databases">
        <authorList>
            <person name="Yu Y."/>
            <person name="Lee S."/>
            <person name="de Baynast K."/>
            <person name="Wissotski M."/>
            <person name="Liu L."/>
            <person name="Talag J."/>
            <person name="Goicoechea J."/>
            <person name="Angelova A."/>
            <person name="Jetty R."/>
            <person name="Kudrna D."/>
            <person name="Golser W."/>
            <person name="Rivera L."/>
            <person name="Zhang J."/>
            <person name="Wing R."/>
        </authorList>
    </citation>
    <scope>NUCLEOTIDE SEQUENCE</scope>
</reference>
<evidence type="ECO:0000259" key="11">
    <source>
        <dbReference type="Pfam" id="PF05193"/>
    </source>
</evidence>
<dbReference type="PROSITE" id="PS00143">
    <property type="entry name" value="INSULINASE"/>
    <property type="match status" value="1"/>
</dbReference>
<dbReference type="Gramene" id="LPERR03G14400.1">
    <property type="protein sequence ID" value="LPERR03G14400.1"/>
    <property type="gene ID" value="LPERR03G14400"/>
</dbReference>
<dbReference type="Pfam" id="PF16187">
    <property type="entry name" value="Peptidase_M16_M"/>
    <property type="match status" value="1"/>
</dbReference>
<dbReference type="InterPro" id="IPR054734">
    <property type="entry name" value="PqqF-like_C_4"/>
</dbReference>
<dbReference type="PANTHER" id="PTHR43690:SF18">
    <property type="entry name" value="INSULIN-DEGRADING ENZYME-RELATED"/>
    <property type="match status" value="1"/>
</dbReference>
<evidence type="ECO:0000256" key="6">
    <source>
        <dbReference type="ARBA" id="ARBA00022833"/>
    </source>
</evidence>
<dbReference type="Pfam" id="PF05193">
    <property type="entry name" value="Peptidase_M16_C"/>
    <property type="match status" value="1"/>
</dbReference>
<organism evidence="14 15">
    <name type="scientific">Leersia perrieri</name>
    <dbReference type="NCBI Taxonomy" id="77586"/>
    <lineage>
        <taxon>Eukaryota</taxon>
        <taxon>Viridiplantae</taxon>
        <taxon>Streptophyta</taxon>
        <taxon>Embryophyta</taxon>
        <taxon>Tracheophyta</taxon>
        <taxon>Spermatophyta</taxon>
        <taxon>Magnoliopsida</taxon>
        <taxon>Liliopsida</taxon>
        <taxon>Poales</taxon>
        <taxon>Poaceae</taxon>
        <taxon>BOP clade</taxon>
        <taxon>Oryzoideae</taxon>
        <taxon>Oryzeae</taxon>
        <taxon>Oryzinae</taxon>
        <taxon>Leersia</taxon>
    </lineage>
</organism>
<dbReference type="InterPro" id="IPR050626">
    <property type="entry name" value="Peptidase_M16"/>
</dbReference>
<reference evidence="14" key="3">
    <citation type="submission" date="2015-04" db="UniProtKB">
        <authorList>
            <consortium name="EnsemblPlants"/>
        </authorList>
    </citation>
    <scope>IDENTIFICATION</scope>
</reference>
<evidence type="ECO:0000256" key="4">
    <source>
        <dbReference type="ARBA" id="ARBA00022723"/>
    </source>
</evidence>
<evidence type="ECO:0000313" key="14">
    <source>
        <dbReference type="EnsemblPlants" id="LPERR03G14400.1"/>
    </source>
</evidence>
<dbReference type="InterPro" id="IPR011765">
    <property type="entry name" value="Pept_M16_N"/>
</dbReference>
<dbReference type="InterPro" id="IPR032632">
    <property type="entry name" value="Peptidase_M16_M"/>
</dbReference>
<feature type="domain" description="Coenzyme PQQ synthesis protein F-like C-terminal lobe" evidence="13">
    <location>
        <begin position="824"/>
        <end position="923"/>
    </location>
</feature>
<keyword evidence="15" id="KW-1185">Reference proteome</keyword>
<keyword evidence="6" id="KW-0862">Zinc</keyword>
<feature type="domain" description="Peptidase M16 C-terminal" evidence="11">
    <location>
        <begin position="239"/>
        <end position="419"/>
    </location>
</feature>
<feature type="region of interest" description="Disordered" evidence="9">
    <location>
        <begin position="40"/>
        <end position="113"/>
    </location>
</feature>
<feature type="domain" description="Peptidase M16 N-terminal" evidence="10">
    <location>
        <begin position="118"/>
        <end position="224"/>
    </location>
</feature>
<keyword evidence="5" id="KW-0378">Hydrolase</keyword>
<dbReference type="Pfam" id="PF22456">
    <property type="entry name" value="PqqF-like_C_4"/>
    <property type="match status" value="1"/>
</dbReference>
<evidence type="ECO:0000256" key="2">
    <source>
        <dbReference type="ARBA" id="ARBA00007261"/>
    </source>
</evidence>
<feature type="compositionally biased region" description="Acidic residues" evidence="9">
    <location>
        <begin position="57"/>
        <end position="101"/>
    </location>
</feature>
<evidence type="ECO:0000256" key="5">
    <source>
        <dbReference type="ARBA" id="ARBA00022801"/>
    </source>
</evidence>
<dbReference type="STRING" id="77586.A0A0D9VTR7"/>
<reference evidence="14 15" key="1">
    <citation type="submission" date="2012-08" db="EMBL/GenBank/DDBJ databases">
        <title>Oryza genome evolution.</title>
        <authorList>
            <person name="Wing R.A."/>
        </authorList>
    </citation>
    <scope>NUCLEOTIDE SEQUENCE</scope>
</reference>
<dbReference type="GO" id="GO:0046872">
    <property type="term" value="F:metal ion binding"/>
    <property type="evidence" value="ECO:0007669"/>
    <property type="project" value="UniProtKB-KW"/>
</dbReference>
<evidence type="ECO:0008006" key="16">
    <source>
        <dbReference type="Google" id="ProtNLM"/>
    </source>
</evidence>
<dbReference type="GO" id="GO:0005829">
    <property type="term" value="C:cytosol"/>
    <property type="evidence" value="ECO:0007669"/>
    <property type="project" value="TreeGrafter"/>
</dbReference>
<dbReference type="PANTHER" id="PTHR43690">
    <property type="entry name" value="NARDILYSIN"/>
    <property type="match status" value="1"/>
</dbReference>
<feature type="compositionally biased region" description="Basic and acidic residues" evidence="9">
    <location>
        <begin position="1"/>
        <end position="22"/>
    </location>
</feature>
<dbReference type="InterPro" id="IPR011249">
    <property type="entry name" value="Metalloenz_LuxS/M16"/>
</dbReference>
<dbReference type="HOGENOM" id="CLU_004639_1_0_1"/>
<evidence type="ECO:0000256" key="9">
    <source>
        <dbReference type="SAM" id="MobiDB-lite"/>
    </source>
</evidence>
<dbReference type="EnsemblPlants" id="LPERR03G14400.1">
    <property type="protein sequence ID" value="LPERR03G14400.1"/>
    <property type="gene ID" value="LPERR03G14400"/>
</dbReference>
<dbReference type="GO" id="GO:0006508">
    <property type="term" value="P:proteolysis"/>
    <property type="evidence" value="ECO:0007669"/>
    <property type="project" value="UniProtKB-KW"/>
</dbReference>
<dbReference type="FunFam" id="3.30.830.10:FF:000005">
    <property type="entry name" value="nardilysin isoform X1"/>
    <property type="match status" value="1"/>
</dbReference>
<dbReference type="FunFam" id="3.30.830.10:FF:000030">
    <property type="entry name" value="Insulin-degrading enzyme"/>
    <property type="match status" value="1"/>
</dbReference>
<evidence type="ECO:0000313" key="15">
    <source>
        <dbReference type="Proteomes" id="UP000032180"/>
    </source>
</evidence>
<dbReference type="InterPro" id="IPR007863">
    <property type="entry name" value="Peptidase_M16_C"/>
</dbReference>
<evidence type="ECO:0000259" key="12">
    <source>
        <dbReference type="Pfam" id="PF16187"/>
    </source>
</evidence>
<evidence type="ECO:0000259" key="13">
    <source>
        <dbReference type="Pfam" id="PF22456"/>
    </source>
</evidence>
<keyword evidence="4" id="KW-0479">Metal-binding</keyword>
<accession>A0A0D9VTR7</accession>
<dbReference type="eggNOG" id="KOG0959">
    <property type="taxonomic scope" value="Eukaryota"/>
</dbReference>
<dbReference type="Gene3D" id="3.30.830.10">
    <property type="entry name" value="Metalloenzyme, LuxS/M16 peptidase-like"/>
    <property type="match status" value="4"/>
</dbReference>
<evidence type="ECO:0000256" key="1">
    <source>
        <dbReference type="ARBA" id="ARBA00001947"/>
    </source>
</evidence>
<sequence>MAAAAAKRDDDVVIKSPNDHRSYRLLRLPNGLCALLVHDPEIYPDGYPDPQSTKPNEDEDEDMEEEEEDGDEDDDDEEYSDEDGEDDEEEDDEGEEEDEDGSEPKRRKEKGSSEPLFKKAAAAMCVGMGSFADPPEAQGLAHFLEHMLFMGSSEFPDENEYDSYLSKHGGSSNAFTETEYTCYHFEVKREYLKGALDRFSQFFVSPLVKAEAMDREILAVDSGNKKSLVDAMGSGINLREEILQMYTTNYHGGMMKLVIIGGEPLDILEGWAMELFSKVKAGPLLDMSPKTDMPFWRSGKLHKLEAVRDVHSLWLLWTLPCLYKDYTKKPEDYLAHLLGHEGKGSLLYFLKAKGWASSLSAGVGTDGTQRSSYAYIFEMSIHLTDSGLKNLYEVISAVYQYIKLLKQSEPQEWIFKELQDIGYMEFRFAEEQPPDDYAVDLAENMLYYSENHIVSGEYIYEGWDPELVKHVLSFFHPDNMRVDVLSKSFDKQSQVHAAIQCEPWFGAQYIEEDIPSSFMESWRNPAQIDAAFHLPRKNEFIPGDFNLRNANIPKPLSDDSPRCIVDEPFIKLWYKMDMTFNVPRANTYFLISVKDGCSSLENSVLTDLFVNLLKDELNEVLYQASVAKLETSLSVVGSKLELKLYGYNDKLPTLLSSILAASQSFSPKSDRFEVIKEDLERAYKNTNMKPMSHSTYLRLQVLREIFWDVDEKLEVLMKLTFSDLVAYVPKLLSQLHIEGLCHGNLSEDEAMNISKIFRNKLSAQILPDEARDGERVICIPNGTNFVRSVHVKNELEENSVVEVYFPVEQDIGKDATRLRAITDLFSSIIEEPCFDQLRTKEQLGYTVDSSPRMTYRVLAYCFRVMSSKYSPIYLQSRIDNFINGLSALLDGLDEETFENHRTGLIADKLEKEPSLSYQTSDYWSQIVDKRYMFDMSKLEAEELRTVRKEDVISWYNTYIRPSSPKRRRLAIHVYGCNSDIAEAAKLREQSWIAIDDVKSLKASSQFYTCLC</sequence>
<evidence type="ECO:0000256" key="8">
    <source>
        <dbReference type="RuleBase" id="RU004447"/>
    </source>
</evidence>
<dbReference type="AlphaFoldDB" id="A0A0D9VTR7"/>